<sequence length="747" mass="83375">MFKKAVKDHSAGSFKPLQSSLFSSNGPAQSKLPPQQSIGVKRKIEMANTGGSALGSLHSAVYFDENDFDDDIDLDIEEPEPFIPPTKIVRPSIGGEALETSSNANSGIMRTNISKKPEPITIDLVSPTPDIKYPDLPTIPDEHVPPSSSIQYPWSSSPPSHLQKPSTGRTIPWLQKSESIPEEEYNKPQTPARPKSTAPWNKSASAIKEEQKELRRQHKMNQKNDASSKQLQPRPKIASLFLSDEQRHVLDTVVQQGKSIFFTGSAGTGKSVLMREIIKQLRSKYRKEPDRVAVTASTGLAACNIEGVTLHSFAGIGLGKEPVPELVKKIKRNQKARNRWLRTKVLIIDEVSMVDGDLFDKLEEIARRIRNNGRPFGGIQLVVTGDFFQLPPVPEGSNREAKFAFAAGTWNTSIQHTILLTHVFRQKDPDFADMLNEMRLGKLTPRTIETFKSLSRPLNFHDSLEATELFPTRHEVEQANSARMVKLSGEMMTFQAVDSGSIQDAQYREKLLANCMAPPVIHLKKGAQVMLIKNMEDTLVNGSIGRVAAFMDEATFEYYRDNENEFSGRQENGSDEENLSHARKKLKGLGNKDGGIVVSRKWPLVCFVQPDGTERHLLCQPEAWKIELPNGEVQAQRQQVPLILAWALSIHKAQGQTLQRVKVDLGRVFEKGQAYVALSRATSKEGLQVTRFDARKVMVHPKVTEFYAKLVSITDVLAPKSSKARQLADKDSKSHLDEEELLQQLYG</sequence>
<dbReference type="VEuPathDB" id="FungiDB:ACLA_016360"/>
<dbReference type="InterPro" id="IPR051055">
    <property type="entry name" value="PIF1_helicase"/>
</dbReference>
<dbReference type="Pfam" id="PF05970">
    <property type="entry name" value="PIF1"/>
    <property type="match status" value="1"/>
</dbReference>
<dbReference type="HAMAP" id="MF_03176">
    <property type="entry name" value="PIF1"/>
    <property type="match status" value="1"/>
</dbReference>
<evidence type="ECO:0000256" key="2">
    <source>
        <dbReference type="ARBA" id="ARBA00004604"/>
    </source>
</evidence>
<dbReference type="PANTHER" id="PTHR47642:SF5">
    <property type="entry name" value="ATP-DEPENDENT DNA HELICASE"/>
    <property type="match status" value="1"/>
</dbReference>
<evidence type="ECO:0000256" key="9">
    <source>
        <dbReference type="ARBA" id="ARBA00023128"/>
    </source>
</evidence>
<dbReference type="GO" id="GO:0003697">
    <property type="term" value="F:single-stranded DNA binding"/>
    <property type="evidence" value="ECO:0007669"/>
    <property type="project" value="UniProtKB-ARBA"/>
</dbReference>
<dbReference type="InterPro" id="IPR027417">
    <property type="entry name" value="P-loop_NTPase"/>
</dbReference>
<comment type="subcellular location">
    <subcellularLocation>
        <location evidence="2">Nucleus</location>
        <location evidence="2">Nucleolus</location>
    </subcellularLocation>
    <subcellularLocation>
        <location evidence="15">Nucleus</location>
    </subcellularLocation>
    <subcellularLocation>
        <location evidence="15">Mitochondrion</location>
    </subcellularLocation>
</comment>
<dbReference type="EC" id="5.6.2.3" evidence="15"/>
<name>A1CBS2_ASPCL</name>
<dbReference type="KEGG" id="act:ACLA_016360"/>
<dbReference type="AlphaFoldDB" id="A1CBS2"/>
<evidence type="ECO:0000256" key="14">
    <source>
        <dbReference type="ARBA" id="ARBA00048954"/>
    </source>
</evidence>
<dbReference type="STRING" id="344612.A1CBS2"/>
<dbReference type="OrthoDB" id="432234at2759"/>
<feature type="compositionally biased region" description="Polar residues" evidence="16">
    <location>
        <begin position="16"/>
        <end position="38"/>
    </location>
</feature>
<dbReference type="GO" id="GO:0006310">
    <property type="term" value="P:DNA recombination"/>
    <property type="evidence" value="ECO:0007669"/>
    <property type="project" value="UniProtKB-UniRule"/>
</dbReference>
<feature type="DNA-binding region" evidence="15">
    <location>
        <begin position="673"/>
        <end position="692"/>
    </location>
</feature>
<feature type="compositionally biased region" description="Basic and acidic residues" evidence="16">
    <location>
        <begin position="1"/>
        <end position="10"/>
    </location>
</feature>
<dbReference type="CDD" id="cd18037">
    <property type="entry name" value="DEXSc_Pif1_like"/>
    <property type="match status" value="1"/>
</dbReference>
<organism evidence="18 19">
    <name type="scientific">Aspergillus clavatus (strain ATCC 1007 / CBS 513.65 / DSM 816 / NCTC 3887 / NRRL 1 / QM 1276 / 107)</name>
    <dbReference type="NCBI Taxonomy" id="344612"/>
    <lineage>
        <taxon>Eukaryota</taxon>
        <taxon>Fungi</taxon>
        <taxon>Dikarya</taxon>
        <taxon>Ascomycota</taxon>
        <taxon>Pezizomycotina</taxon>
        <taxon>Eurotiomycetes</taxon>
        <taxon>Eurotiomycetidae</taxon>
        <taxon>Eurotiales</taxon>
        <taxon>Aspergillaceae</taxon>
        <taxon>Aspergillus</taxon>
        <taxon>Aspergillus subgen. Fumigati</taxon>
    </lineage>
</organism>
<keyword evidence="4 15" id="KW-0227">DNA damage</keyword>
<evidence type="ECO:0000256" key="4">
    <source>
        <dbReference type="ARBA" id="ARBA00022763"/>
    </source>
</evidence>
<proteinExistence type="inferred from homology"/>
<keyword evidence="7 15" id="KW-0067">ATP-binding</keyword>
<gene>
    <name evidence="15" type="primary">PIF1</name>
    <name evidence="18" type="ORF">ACLA_016360</name>
</gene>
<feature type="region of interest" description="Disordered" evidence="16">
    <location>
        <begin position="139"/>
        <end position="232"/>
    </location>
</feature>
<dbReference type="GO" id="GO:0005739">
    <property type="term" value="C:mitochondrion"/>
    <property type="evidence" value="ECO:0007669"/>
    <property type="project" value="UniProtKB-SubCell"/>
</dbReference>
<dbReference type="InterPro" id="IPR049163">
    <property type="entry name" value="Pif1-like_2B_dom"/>
</dbReference>
<evidence type="ECO:0000256" key="12">
    <source>
        <dbReference type="ARBA" id="ARBA00023235"/>
    </source>
</evidence>
<evidence type="ECO:0000256" key="6">
    <source>
        <dbReference type="ARBA" id="ARBA00022806"/>
    </source>
</evidence>
<keyword evidence="9 15" id="KW-0496">Mitochondrion</keyword>
<dbReference type="SUPFAM" id="SSF52540">
    <property type="entry name" value="P-loop containing nucleoside triphosphate hydrolases"/>
    <property type="match status" value="2"/>
</dbReference>
<dbReference type="GeneID" id="4706588"/>
<evidence type="ECO:0000313" key="19">
    <source>
        <dbReference type="Proteomes" id="UP000006701"/>
    </source>
</evidence>
<keyword evidence="12 15" id="KW-0413">Isomerase</keyword>
<dbReference type="HOGENOM" id="CLU_001613_0_1_1"/>
<evidence type="ECO:0000256" key="11">
    <source>
        <dbReference type="ARBA" id="ARBA00023204"/>
    </source>
</evidence>
<keyword evidence="19" id="KW-1185">Reference proteome</keyword>
<evidence type="ECO:0000259" key="17">
    <source>
        <dbReference type="SMART" id="SM00382"/>
    </source>
</evidence>
<feature type="domain" description="AAA+ ATPase" evidence="17">
    <location>
        <begin position="256"/>
        <end position="449"/>
    </location>
</feature>
<comment type="similarity">
    <text evidence="15">Belongs to the helicase family. PIF1 subfamily.</text>
</comment>
<dbReference type="GO" id="GO:0006281">
    <property type="term" value="P:DNA repair"/>
    <property type="evidence" value="ECO:0007669"/>
    <property type="project" value="UniProtKB-UniRule"/>
</dbReference>
<dbReference type="PANTHER" id="PTHR47642">
    <property type="entry name" value="ATP-DEPENDENT DNA HELICASE"/>
    <property type="match status" value="1"/>
</dbReference>
<dbReference type="GO" id="GO:0000723">
    <property type="term" value="P:telomere maintenance"/>
    <property type="evidence" value="ECO:0007669"/>
    <property type="project" value="InterPro"/>
</dbReference>
<dbReference type="InterPro" id="IPR003593">
    <property type="entry name" value="AAA+_ATPase"/>
</dbReference>
<evidence type="ECO:0000256" key="3">
    <source>
        <dbReference type="ARBA" id="ARBA00022741"/>
    </source>
</evidence>
<keyword evidence="10 15" id="KW-0233">DNA recombination</keyword>
<feature type="region of interest" description="Disordered" evidence="16">
    <location>
        <begin position="1"/>
        <end position="42"/>
    </location>
</feature>
<comment type="function">
    <text evidence="15">DNA-dependent ATPase and 5'-3' DNA helicase required for the maintenance of both mitochondrial and nuclear genome stability.</text>
</comment>
<dbReference type="InterPro" id="IPR048293">
    <property type="entry name" value="PIF1_RRM3_pfh1"/>
</dbReference>
<dbReference type="eggNOG" id="KOG0987">
    <property type="taxonomic scope" value="Eukaryota"/>
</dbReference>
<comment type="subunit">
    <text evidence="15">Monomer.</text>
</comment>
<evidence type="ECO:0000256" key="7">
    <source>
        <dbReference type="ARBA" id="ARBA00022840"/>
    </source>
</evidence>
<feature type="binding site" evidence="15">
    <location>
        <begin position="264"/>
        <end position="271"/>
    </location>
    <ligand>
        <name>ATP</name>
        <dbReference type="ChEBI" id="CHEBI:30616"/>
    </ligand>
</feature>
<dbReference type="GO" id="GO:0005524">
    <property type="term" value="F:ATP binding"/>
    <property type="evidence" value="ECO:0007669"/>
    <property type="project" value="UniProtKB-UniRule"/>
</dbReference>
<dbReference type="GO" id="GO:0043139">
    <property type="term" value="F:5'-3' DNA helicase activity"/>
    <property type="evidence" value="ECO:0007669"/>
    <property type="project" value="UniProtKB-UniRule"/>
</dbReference>
<dbReference type="SMART" id="SM00382">
    <property type="entry name" value="AAA"/>
    <property type="match status" value="1"/>
</dbReference>
<keyword evidence="6 15" id="KW-0347">Helicase</keyword>
<dbReference type="RefSeq" id="XP_001274616.1">
    <property type="nucleotide sequence ID" value="XM_001274615.1"/>
</dbReference>
<comment type="catalytic activity">
    <reaction evidence="14 15">
        <text>ATP + H2O = ADP + phosphate + H(+)</text>
        <dbReference type="Rhea" id="RHEA:13065"/>
        <dbReference type="ChEBI" id="CHEBI:15377"/>
        <dbReference type="ChEBI" id="CHEBI:15378"/>
        <dbReference type="ChEBI" id="CHEBI:30616"/>
        <dbReference type="ChEBI" id="CHEBI:43474"/>
        <dbReference type="ChEBI" id="CHEBI:456216"/>
        <dbReference type="EC" id="5.6.2.3"/>
    </reaction>
</comment>
<reference evidence="18 19" key="1">
    <citation type="journal article" date="2008" name="PLoS Genet.">
        <title>Genomic islands in the pathogenic filamentous fungus Aspergillus fumigatus.</title>
        <authorList>
            <person name="Fedorova N.D."/>
            <person name="Khaldi N."/>
            <person name="Joardar V.S."/>
            <person name="Maiti R."/>
            <person name="Amedeo P."/>
            <person name="Anderson M.J."/>
            <person name="Crabtree J."/>
            <person name="Silva J.C."/>
            <person name="Badger J.H."/>
            <person name="Albarraq A."/>
            <person name="Angiuoli S."/>
            <person name="Bussey H."/>
            <person name="Bowyer P."/>
            <person name="Cotty P.J."/>
            <person name="Dyer P.S."/>
            <person name="Egan A."/>
            <person name="Galens K."/>
            <person name="Fraser-Liggett C.M."/>
            <person name="Haas B.J."/>
            <person name="Inman J.M."/>
            <person name="Kent R."/>
            <person name="Lemieux S."/>
            <person name="Malavazi I."/>
            <person name="Orvis J."/>
            <person name="Roemer T."/>
            <person name="Ronning C.M."/>
            <person name="Sundaram J.P."/>
            <person name="Sutton G."/>
            <person name="Turner G."/>
            <person name="Venter J.C."/>
            <person name="White O.R."/>
            <person name="Whitty B.R."/>
            <person name="Youngman P."/>
            <person name="Wolfe K.H."/>
            <person name="Goldman G.H."/>
            <person name="Wortman J.R."/>
            <person name="Jiang B."/>
            <person name="Denning D.W."/>
            <person name="Nierman W.C."/>
        </authorList>
    </citation>
    <scope>NUCLEOTIDE SEQUENCE [LARGE SCALE GENOMIC DNA]</scope>
    <source>
        <strain evidence="19">ATCC 1007 / CBS 513.65 / DSM 816 / NCTC 3887 / NRRL 1</strain>
    </source>
</reference>
<dbReference type="GO" id="GO:0005730">
    <property type="term" value="C:nucleolus"/>
    <property type="evidence" value="ECO:0007669"/>
    <property type="project" value="UniProtKB-SubCell"/>
</dbReference>
<dbReference type="CDD" id="cd18809">
    <property type="entry name" value="SF1_C_RecD"/>
    <property type="match status" value="1"/>
</dbReference>
<evidence type="ECO:0000256" key="10">
    <source>
        <dbReference type="ARBA" id="ARBA00023172"/>
    </source>
</evidence>
<keyword evidence="8 15" id="KW-0238">DNA-binding</keyword>
<dbReference type="GO" id="GO:0016887">
    <property type="term" value="F:ATP hydrolysis activity"/>
    <property type="evidence" value="ECO:0007669"/>
    <property type="project" value="RHEA"/>
</dbReference>
<dbReference type="Pfam" id="PF21530">
    <property type="entry name" value="Pif1_2B_dom"/>
    <property type="match status" value="1"/>
</dbReference>
<evidence type="ECO:0000256" key="16">
    <source>
        <dbReference type="SAM" id="MobiDB-lite"/>
    </source>
</evidence>
<evidence type="ECO:0000313" key="18">
    <source>
        <dbReference type="EMBL" id="EAW13190.1"/>
    </source>
</evidence>
<dbReference type="Proteomes" id="UP000006701">
    <property type="component" value="Unassembled WGS sequence"/>
</dbReference>
<protein>
    <recommendedName>
        <fullName evidence="15">ATP-dependent DNA helicase PIF1</fullName>
        <ecNumber evidence="15">5.6.2.3</ecNumber>
    </recommendedName>
    <alternativeName>
        <fullName evidence="15">DNA 5'-3' helicase PIF1</fullName>
    </alternativeName>
    <alternativeName>
        <fullName evidence="15">DNA repair and recombination helicase PIF1</fullName>
    </alternativeName>
</protein>
<keyword evidence="11 15" id="KW-0234">DNA repair</keyword>
<evidence type="ECO:0000256" key="15">
    <source>
        <dbReference type="HAMAP-Rule" id="MF_03176"/>
    </source>
</evidence>
<evidence type="ECO:0000256" key="5">
    <source>
        <dbReference type="ARBA" id="ARBA00022801"/>
    </source>
</evidence>
<dbReference type="FunFam" id="3.40.50.300:FF:001226">
    <property type="entry name" value="ATP-dependent DNA helicase PIF1"/>
    <property type="match status" value="1"/>
</dbReference>
<dbReference type="Gene3D" id="3.40.50.300">
    <property type="entry name" value="P-loop containing nucleotide triphosphate hydrolases"/>
    <property type="match status" value="1"/>
</dbReference>
<dbReference type="InterPro" id="IPR010285">
    <property type="entry name" value="DNA_helicase_pif1-like_DEAD"/>
</dbReference>
<evidence type="ECO:0000256" key="13">
    <source>
        <dbReference type="ARBA" id="ARBA00023242"/>
    </source>
</evidence>
<dbReference type="EMBL" id="DS027049">
    <property type="protein sequence ID" value="EAW13190.1"/>
    <property type="molecule type" value="Genomic_DNA"/>
</dbReference>
<keyword evidence="13 15" id="KW-0539">Nucleus</keyword>
<keyword evidence="3 15" id="KW-0547">Nucleotide-binding</keyword>
<evidence type="ECO:0000256" key="1">
    <source>
        <dbReference type="ARBA" id="ARBA00001946"/>
    </source>
</evidence>
<comment type="cofactor">
    <cofactor evidence="1 15">
        <name>Mg(2+)</name>
        <dbReference type="ChEBI" id="CHEBI:18420"/>
    </cofactor>
</comment>
<keyword evidence="5 15" id="KW-0378">Hydrolase</keyword>
<dbReference type="OMA" id="MVHPKVT"/>
<accession>A1CBS2</accession>
<evidence type="ECO:0000256" key="8">
    <source>
        <dbReference type="ARBA" id="ARBA00023125"/>
    </source>
</evidence>
<feature type="compositionally biased region" description="Low complexity" evidence="16">
    <location>
        <begin position="145"/>
        <end position="160"/>
    </location>
</feature>